<dbReference type="AlphaFoldDB" id="A0A391PCD7"/>
<dbReference type="Proteomes" id="UP000265618">
    <property type="component" value="Unassembled WGS sequence"/>
</dbReference>
<dbReference type="EMBL" id="BDIP01008798">
    <property type="protein sequence ID" value="GCA64842.1"/>
    <property type="molecule type" value="Genomic_DNA"/>
</dbReference>
<protein>
    <submittedName>
        <fullName evidence="1">Uncharacterized protein</fullName>
    </submittedName>
</protein>
<reference evidence="1 2" key="1">
    <citation type="journal article" date="2018" name="PLoS ONE">
        <title>The draft genome of Kipferlia bialata reveals reductive genome evolution in fornicate parasites.</title>
        <authorList>
            <person name="Tanifuji G."/>
            <person name="Takabayashi S."/>
            <person name="Kume K."/>
            <person name="Takagi M."/>
            <person name="Nakayama T."/>
            <person name="Kamikawa R."/>
            <person name="Inagaki Y."/>
            <person name="Hashimoto T."/>
        </authorList>
    </citation>
    <scope>NUCLEOTIDE SEQUENCE [LARGE SCALE GENOMIC DNA]</scope>
    <source>
        <strain evidence="1">NY0173</strain>
    </source>
</reference>
<comment type="caution">
    <text evidence="1">The sequence shown here is derived from an EMBL/GenBank/DDBJ whole genome shotgun (WGS) entry which is preliminary data.</text>
</comment>
<organism evidence="1 2">
    <name type="scientific">Kipferlia bialata</name>
    <dbReference type="NCBI Taxonomy" id="797122"/>
    <lineage>
        <taxon>Eukaryota</taxon>
        <taxon>Metamonada</taxon>
        <taxon>Carpediemonas-like organisms</taxon>
        <taxon>Kipferlia</taxon>
    </lineage>
</organism>
<proteinExistence type="predicted"/>
<feature type="non-terminal residue" evidence="1">
    <location>
        <position position="1"/>
    </location>
</feature>
<feature type="non-terminal residue" evidence="1">
    <location>
        <position position="49"/>
    </location>
</feature>
<keyword evidence="2" id="KW-1185">Reference proteome</keyword>
<evidence type="ECO:0000313" key="2">
    <source>
        <dbReference type="Proteomes" id="UP000265618"/>
    </source>
</evidence>
<sequence length="49" mass="5462">EDVLHLHGVSSRDSSVHYALTYKDYCRGHLEFLSALSGTMEANSVSYNT</sequence>
<name>A0A391PCD7_9EUKA</name>
<gene>
    <name evidence="1" type="ORF">KIPB_015547</name>
</gene>
<accession>A0A391PCD7</accession>
<evidence type="ECO:0000313" key="1">
    <source>
        <dbReference type="EMBL" id="GCA64842.1"/>
    </source>
</evidence>